<dbReference type="RefSeq" id="WP_143587577.1">
    <property type="nucleotide sequence ID" value="NZ_JAFMOF010000001.1"/>
</dbReference>
<name>A0A939JPZ9_9ACTN</name>
<comment type="caution">
    <text evidence="1">The sequence shown here is derived from an EMBL/GenBank/DDBJ whole genome shotgun (WGS) entry which is preliminary data.</text>
</comment>
<dbReference type="AlphaFoldDB" id="A0A939JPZ9"/>
<evidence type="ECO:0000313" key="2">
    <source>
        <dbReference type="Proteomes" id="UP000664781"/>
    </source>
</evidence>
<organism evidence="1 2">
    <name type="scientific">Streptomyces triculaminicus</name>
    <dbReference type="NCBI Taxonomy" id="2816232"/>
    <lineage>
        <taxon>Bacteria</taxon>
        <taxon>Bacillati</taxon>
        <taxon>Actinomycetota</taxon>
        <taxon>Actinomycetes</taxon>
        <taxon>Kitasatosporales</taxon>
        <taxon>Streptomycetaceae</taxon>
        <taxon>Streptomyces</taxon>
    </lineage>
</organism>
<evidence type="ECO:0000313" key="1">
    <source>
        <dbReference type="EMBL" id="MBO0652725.1"/>
    </source>
</evidence>
<reference evidence="1" key="1">
    <citation type="submission" date="2021-03" db="EMBL/GenBank/DDBJ databases">
        <title>Streptomyces strains.</title>
        <authorList>
            <person name="Lund M.B."/>
            <person name="Toerring T."/>
        </authorList>
    </citation>
    <scope>NUCLEOTIDE SEQUENCE</scope>
    <source>
        <strain evidence="1">JCM 4242</strain>
    </source>
</reference>
<gene>
    <name evidence="1" type="ORF">J1792_07990</name>
</gene>
<sequence>MSTHRERIQEAREAERRVLAANNARAALAHERKALAVLAAVEAGEDRTALGLNPQAVDELVEEARRLAPVPPGRLGRSPRHVIDRYAAGEISRDEMIQALSTWPYRERGPIVEGMHDDLAVVEEGTFDEVQIARDQRYIDDEAFYTIVRHLAAQR</sequence>
<dbReference type="Proteomes" id="UP000664781">
    <property type="component" value="Unassembled WGS sequence"/>
</dbReference>
<proteinExistence type="predicted"/>
<dbReference type="EMBL" id="JAFMOF010000001">
    <property type="protein sequence ID" value="MBO0652725.1"/>
    <property type="molecule type" value="Genomic_DNA"/>
</dbReference>
<protein>
    <submittedName>
        <fullName evidence="1">Uncharacterized protein</fullName>
    </submittedName>
</protein>
<accession>A0A939JPZ9</accession>
<keyword evidence="2" id="KW-1185">Reference proteome</keyword>